<comment type="similarity">
    <text evidence="1">Belongs to the nitroreductase family.</text>
</comment>
<evidence type="ECO:0000256" key="2">
    <source>
        <dbReference type="ARBA" id="ARBA00022630"/>
    </source>
</evidence>
<dbReference type="PANTHER" id="PTHR23026:SF90">
    <property type="entry name" value="IODOTYROSINE DEIODINASE 1"/>
    <property type="match status" value="1"/>
</dbReference>
<proteinExistence type="inferred from homology"/>
<dbReference type="PANTHER" id="PTHR23026">
    <property type="entry name" value="NADPH NITROREDUCTASE"/>
    <property type="match status" value="1"/>
</dbReference>
<dbReference type="GO" id="GO:0005886">
    <property type="term" value="C:plasma membrane"/>
    <property type="evidence" value="ECO:0007669"/>
    <property type="project" value="TreeGrafter"/>
</dbReference>
<name>A0A0B1THD2_OESDE</name>
<keyword evidence="2" id="KW-0285">Flavoprotein</keyword>
<dbReference type="Pfam" id="PF00881">
    <property type="entry name" value="Nitroreductase"/>
    <property type="match status" value="1"/>
</dbReference>
<dbReference type="Gene3D" id="3.40.109.10">
    <property type="entry name" value="NADH Oxidase"/>
    <property type="match status" value="2"/>
</dbReference>
<evidence type="ECO:0000256" key="1">
    <source>
        <dbReference type="ARBA" id="ARBA00007118"/>
    </source>
</evidence>
<evidence type="ECO:0000313" key="6">
    <source>
        <dbReference type="EMBL" id="KHJ96624.1"/>
    </source>
</evidence>
<dbReference type="InterPro" id="IPR029479">
    <property type="entry name" value="Nitroreductase"/>
</dbReference>
<dbReference type="InterPro" id="IPR000415">
    <property type="entry name" value="Nitroreductase-like"/>
</dbReference>
<dbReference type="Proteomes" id="UP000053660">
    <property type="component" value="Unassembled WGS sequence"/>
</dbReference>
<evidence type="ECO:0000256" key="3">
    <source>
        <dbReference type="ARBA" id="ARBA00022643"/>
    </source>
</evidence>
<dbReference type="EMBL" id="KN549621">
    <property type="protein sequence ID" value="KHJ96624.1"/>
    <property type="molecule type" value="Genomic_DNA"/>
</dbReference>
<reference evidence="6 7" key="1">
    <citation type="submission" date="2014-03" db="EMBL/GenBank/DDBJ databases">
        <title>Draft genome of the hookworm Oesophagostomum dentatum.</title>
        <authorList>
            <person name="Mitreva M."/>
        </authorList>
    </citation>
    <scope>NUCLEOTIDE SEQUENCE [LARGE SCALE GENOMIC DNA]</scope>
    <source>
        <strain evidence="6 7">OD-Hann</strain>
    </source>
</reference>
<gene>
    <name evidence="6" type="ORF">OESDEN_03410</name>
</gene>
<evidence type="ECO:0000256" key="4">
    <source>
        <dbReference type="ARBA" id="ARBA00023002"/>
    </source>
</evidence>
<dbReference type="AlphaFoldDB" id="A0A0B1THD2"/>
<dbReference type="GO" id="GO:0006570">
    <property type="term" value="P:tyrosine metabolic process"/>
    <property type="evidence" value="ECO:0007669"/>
    <property type="project" value="TreeGrafter"/>
</dbReference>
<keyword evidence="4" id="KW-0560">Oxidoreductase</keyword>
<evidence type="ECO:0000259" key="5">
    <source>
        <dbReference type="Pfam" id="PF00881"/>
    </source>
</evidence>
<dbReference type="SUPFAM" id="SSF55469">
    <property type="entry name" value="FMN-dependent nitroreductase-like"/>
    <property type="match status" value="1"/>
</dbReference>
<keyword evidence="7" id="KW-1185">Reference proteome</keyword>
<keyword evidence="3" id="KW-0288">FMN</keyword>
<dbReference type="GO" id="GO:0140616">
    <property type="term" value="F:iodotyrosine deiodinase activity"/>
    <property type="evidence" value="ECO:0007669"/>
    <property type="project" value="UniProtKB-ARBA"/>
</dbReference>
<dbReference type="OrthoDB" id="41362at2759"/>
<sequence length="163" mass="18191">MKMRRSVRSFSSKPISLKIVQNLIKVAGCSPSAGNAQPWRFCIVVDDNRKAEIRALIEADEKNNIVQRKGEGSEWVMDVSQLQQTWSRPYLTDAPLLLIVCHEFVGLSTVVTSPLNAGPRISRLLRRPDNECVFLLLPLGYAAADALVPDLKRKSVENIASIY</sequence>
<protein>
    <submittedName>
        <fullName evidence="6">Nitroreductase family protein</fullName>
    </submittedName>
</protein>
<dbReference type="InterPro" id="IPR050627">
    <property type="entry name" value="Nitroreductase/BluB"/>
</dbReference>
<organism evidence="6 7">
    <name type="scientific">Oesophagostomum dentatum</name>
    <name type="common">Nodular worm</name>
    <dbReference type="NCBI Taxonomy" id="61180"/>
    <lineage>
        <taxon>Eukaryota</taxon>
        <taxon>Metazoa</taxon>
        <taxon>Ecdysozoa</taxon>
        <taxon>Nematoda</taxon>
        <taxon>Chromadorea</taxon>
        <taxon>Rhabditida</taxon>
        <taxon>Rhabditina</taxon>
        <taxon>Rhabditomorpha</taxon>
        <taxon>Strongyloidea</taxon>
        <taxon>Strongylidae</taxon>
        <taxon>Oesophagostomum</taxon>
    </lineage>
</organism>
<evidence type="ECO:0000313" key="7">
    <source>
        <dbReference type="Proteomes" id="UP000053660"/>
    </source>
</evidence>
<feature type="domain" description="Nitroreductase" evidence="5">
    <location>
        <begin position="2"/>
        <end position="100"/>
    </location>
</feature>
<accession>A0A0B1THD2</accession>